<accession>I0YPC7</accession>
<dbReference type="GO" id="GO:0006749">
    <property type="term" value="P:glutathione metabolic process"/>
    <property type="evidence" value="ECO:0007669"/>
    <property type="project" value="TreeGrafter"/>
</dbReference>
<evidence type="ECO:0000313" key="4">
    <source>
        <dbReference type="EMBL" id="EIE20246.1"/>
    </source>
</evidence>
<dbReference type="InterPro" id="IPR036249">
    <property type="entry name" value="Thioredoxin-like_sf"/>
</dbReference>
<dbReference type="InterPro" id="IPR004045">
    <property type="entry name" value="Glutathione_S-Trfase_N"/>
</dbReference>
<dbReference type="GeneID" id="17038222"/>
<comment type="caution">
    <text evidence="4">The sequence shown here is derived from an EMBL/GenBank/DDBJ whole genome shotgun (WGS) entry which is preliminary data.</text>
</comment>
<dbReference type="PANTHER" id="PTHR42673">
    <property type="entry name" value="MALEYLACETOACETATE ISOMERASE"/>
    <property type="match status" value="1"/>
</dbReference>
<dbReference type="InterPro" id="IPR005955">
    <property type="entry name" value="GST_Zeta"/>
</dbReference>
<dbReference type="SUPFAM" id="SSF47616">
    <property type="entry name" value="GST C-terminal domain-like"/>
    <property type="match status" value="1"/>
</dbReference>
<evidence type="ECO:0000256" key="1">
    <source>
        <dbReference type="ARBA" id="ARBA00010007"/>
    </source>
</evidence>
<dbReference type="InterPro" id="IPR040079">
    <property type="entry name" value="Glutathione_S-Trfase"/>
</dbReference>
<dbReference type="InterPro" id="IPR036282">
    <property type="entry name" value="Glutathione-S-Trfase_C_sf"/>
</dbReference>
<name>I0YPC7_COCSC</name>
<dbReference type="STRING" id="574566.I0YPC7"/>
<dbReference type="EMBL" id="AGSI01000016">
    <property type="protein sequence ID" value="EIE20246.1"/>
    <property type="molecule type" value="Genomic_DNA"/>
</dbReference>
<dbReference type="CDD" id="cd03191">
    <property type="entry name" value="GST_C_Zeta"/>
    <property type="match status" value="1"/>
</dbReference>
<evidence type="ECO:0000313" key="5">
    <source>
        <dbReference type="Proteomes" id="UP000007264"/>
    </source>
</evidence>
<dbReference type="SFLD" id="SFLDS00019">
    <property type="entry name" value="Glutathione_Transferase_(cytos"/>
    <property type="match status" value="1"/>
</dbReference>
<evidence type="ECO:0000259" key="3">
    <source>
        <dbReference type="PROSITE" id="PS50405"/>
    </source>
</evidence>
<keyword evidence="5" id="KW-1185">Reference proteome</keyword>
<organism evidence="4 5">
    <name type="scientific">Coccomyxa subellipsoidea (strain C-169)</name>
    <name type="common">Green microalga</name>
    <dbReference type="NCBI Taxonomy" id="574566"/>
    <lineage>
        <taxon>Eukaryota</taxon>
        <taxon>Viridiplantae</taxon>
        <taxon>Chlorophyta</taxon>
        <taxon>core chlorophytes</taxon>
        <taxon>Trebouxiophyceae</taxon>
        <taxon>Trebouxiophyceae incertae sedis</taxon>
        <taxon>Coccomyxaceae</taxon>
        <taxon>Coccomyxa</taxon>
        <taxon>Coccomyxa subellipsoidea</taxon>
    </lineage>
</organism>
<dbReference type="SUPFAM" id="SSF52833">
    <property type="entry name" value="Thioredoxin-like"/>
    <property type="match status" value="1"/>
</dbReference>
<dbReference type="KEGG" id="csl:COCSUDRAFT_25457"/>
<dbReference type="PROSITE" id="PS50405">
    <property type="entry name" value="GST_CTER"/>
    <property type="match status" value="1"/>
</dbReference>
<dbReference type="OrthoDB" id="4951845at2759"/>
<protein>
    <submittedName>
        <fullName evidence="4">Maleylpyruvate isomerase</fullName>
    </submittedName>
</protein>
<dbReference type="SFLD" id="SFLDG00358">
    <property type="entry name" value="Main_(cytGST)"/>
    <property type="match status" value="1"/>
</dbReference>
<dbReference type="Proteomes" id="UP000007264">
    <property type="component" value="Unassembled WGS sequence"/>
</dbReference>
<dbReference type="GO" id="GO:0004364">
    <property type="term" value="F:glutathione transferase activity"/>
    <property type="evidence" value="ECO:0007669"/>
    <property type="project" value="TreeGrafter"/>
</dbReference>
<dbReference type="GO" id="GO:0016034">
    <property type="term" value="F:maleylacetoacetate isomerase activity"/>
    <property type="evidence" value="ECO:0007669"/>
    <property type="project" value="TreeGrafter"/>
</dbReference>
<dbReference type="Pfam" id="PF13417">
    <property type="entry name" value="GST_N_3"/>
    <property type="match status" value="1"/>
</dbReference>
<dbReference type="Gene3D" id="1.20.1050.10">
    <property type="match status" value="1"/>
</dbReference>
<comment type="similarity">
    <text evidence="1">Belongs to the GST superfamily. Zeta family.</text>
</comment>
<feature type="domain" description="GST N-terminal" evidence="2">
    <location>
        <begin position="1"/>
        <end position="78"/>
    </location>
</feature>
<reference evidence="4 5" key="1">
    <citation type="journal article" date="2012" name="Genome Biol.">
        <title>The genome of the polar eukaryotic microalga coccomyxa subellipsoidea reveals traits of cold adaptation.</title>
        <authorList>
            <person name="Blanc G."/>
            <person name="Agarkova I."/>
            <person name="Grimwood J."/>
            <person name="Kuo A."/>
            <person name="Brueggeman A."/>
            <person name="Dunigan D."/>
            <person name="Gurnon J."/>
            <person name="Ladunga I."/>
            <person name="Lindquist E."/>
            <person name="Lucas S."/>
            <person name="Pangilinan J."/>
            <person name="Proschold T."/>
            <person name="Salamov A."/>
            <person name="Schmutz J."/>
            <person name="Weeks D."/>
            <person name="Yamada T."/>
            <person name="Claverie J.M."/>
            <person name="Grigoriev I."/>
            <person name="Van Etten J."/>
            <person name="Lomsadze A."/>
            <person name="Borodovsky M."/>
        </authorList>
    </citation>
    <scope>NUCLEOTIDE SEQUENCE [LARGE SCALE GENOMIC DNA]</scope>
    <source>
        <strain evidence="4 5">C-169</strain>
    </source>
</reference>
<dbReference type="AlphaFoldDB" id="I0YPC7"/>
<dbReference type="GO" id="GO:0005737">
    <property type="term" value="C:cytoplasm"/>
    <property type="evidence" value="ECO:0007669"/>
    <property type="project" value="InterPro"/>
</dbReference>
<dbReference type="NCBIfam" id="TIGR01262">
    <property type="entry name" value="maiA"/>
    <property type="match status" value="1"/>
</dbReference>
<dbReference type="eggNOG" id="KOG0868">
    <property type="taxonomic scope" value="Eukaryota"/>
</dbReference>
<dbReference type="FunFam" id="1.20.1050.10:FF:000010">
    <property type="entry name" value="Maleylacetoacetate isomerase isoform 1"/>
    <property type="match status" value="1"/>
</dbReference>
<dbReference type="RefSeq" id="XP_005644790.1">
    <property type="nucleotide sequence ID" value="XM_005644733.1"/>
</dbReference>
<dbReference type="GO" id="GO:0006559">
    <property type="term" value="P:L-phenylalanine catabolic process"/>
    <property type="evidence" value="ECO:0007669"/>
    <property type="project" value="TreeGrafter"/>
</dbReference>
<gene>
    <name evidence="4" type="ORF">COCSUDRAFT_25457</name>
</gene>
<dbReference type="Pfam" id="PF13410">
    <property type="entry name" value="GST_C_2"/>
    <property type="match status" value="1"/>
</dbReference>
<dbReference type="InterPro" id="IPR034330">
    <property type="entry name" value="GST_Zeta_C"/>
</dbReference>
<proteinExistence type="inferred from homology"/>
<feature type="domain" description="GST C-terminal" evidence="3">
    <location>
        <begin position="83"/>
        <end position="208"/>
    </location>
</feature>
<dbReference type="PROSITE" id="PS50404">
    <property type="entry name" value="GST_NTER"/>
    <property type="match status" value="1"/>
</dbReference>
<sequence>MQLYTRATSSCAFRVRIALNLKGLTCDFIPVLTKDQSDEAFRNINPQRLVPVLVNGNDKIGQSLAIMEYLEDKFGPPSLLPRDPAGRARVRAISQYIVSDIQPLQNTRIDAQLERWEVDAMDWKQHWINHGFAALEDMLGASAGPGKFCHGDFPTMADCCLVPQVWNAVNRYSVELSAYPNIEAVYKECLQVPAIDAAMPEKQSDYKQPKD</sequence>
<keyword evidence="4" id="KW-0413">Isomerase</keyword>
<dbReference type="Gene3D" id="3.40.30.10">
    <property type="entry name" value="Glutaredoxin"/>
    <property type="match status" value="1"/>
</dbReference>
<dbReference type="InterPro" id="IPR010987">
    <property type="entry name" value="Glutathione-S-Trfase_C-like"/>
</dbReference>
<dbReference type="PANTHER" id="PTHR42673:SF21">
    <property type="entry name" value="GLUTATHIONE S-TRANSFERASE YFCF"/>
    <property type="match status" value="1"/>
</dbReference>
<evidence type="ECO:0000259" key="2">
    <source>
        <dbReference type="PROSITE" id="PS50404"/>
    </source>
</evidence>